<organism evidence="5 6">
    <name type="scientific">Pelomonas nitida</name>
    <dbReference type="NCBI Taxonomy" id="3299027"/>
    <lineage>
        <taxon>Bacteria</taxon>
        <taxon>Pseudomonadati</taxon>
        <taxon>Pseudomonadota</taxon>
        <taxon>Betaproteobacteria</taxon>
        <taxon>Burkholderiales</taxon>
        <taxon>Sphaerotilaceae</taxon>
        <taxon>Roseateles</taxon>
    </lineage>
</organism>
<dbReference type="SUPFAM" id="SSF56954">
    <property type="entry name" value="Outer membrane efflux proteins (OEP)"/>
    <property type="match status" value="1"/>
</dbReference>
<accession>A0ABW7G2Z7</accession>
<feature type="coiled-coil region" evidence="3">
    <location>
        <begin position="176"/>
        <end position="237"/>
    </location>
</feature>
<dbReference type="RefSeq" id="WP_394487035.1">
    <property type="nucleotide sequence ID" value="NZ_JBIGIA010000003.1"/>
</dbReference>
<comment type="caution">
    <text evidence="5">The sequence shown here is derived from an EMBL/GenBank/DDBJ whole genome shotgun (WGS) entry which is preliminary data.</text>
</comment>
<feature type="region of interest" description="Disordered" evidence="4">
    <location>
        <begin position="451"/>
        <end position="470"/>
    </location>
</feature>
<dbReference type="InterPro" id="IPR010131">
    <property type="entry name" value="MdtP/NodT-like"/>
</dbReference>
<evidence type="ECO:0000256" key="3">
    <source>
        <dbReference type="SAM" id="Coils"/>
    </source>
</evidence>
<keyword evidence="2" id="KW-0449">Lipoprotein</keyword>
<evidence type="ECO:0000313" key="5">
    <source>
        <dbReference type="EMBL" id="MFG6456310.1"/>
    </source>
</evidence>
<dbReference type="PANTHER" id="PTHR30203">
    <property type="entry name" value="OUTER MEMBRANE CATION EFFLUX PROTEIN"/>
    <property type="match status" value="1"/>
</dbReference>
<dbReference type="InterPro" id="IPR003423">
    <property type="entry name" value="OMP_efflux"/>
</dbReference>
<dbReference type="PANTHER" id="PTHR30203:SF33">
    <property type="entry name" value="BLR4455 PROTEIN"/>
    <property type="match status" value="1"/>
</dbReference>
<evidence type="ECO:0000256" key="2">
    <source>
        <dbReference type="RuleBase" id="RU362097"/>
    </source>
</evidence>
<keyword evidence="6" id="KW-1185">Reference proteome</keyword>
<evidence type="ECO:0000313" key="6">
    <source>
        <dbReference type="Proteomes" id="UP001606305"/>
    </source>
</evidence>
<gene>
    <name evidence="5" type="ORF">ACG00X_05650</name>
</gene>
<dbReference type="Pfam" id="PF02321">
    <property type="entry name" value="OEP"/>
    <property type="match status" value="2"/>
</dbReference>
<proteinExistence type="inferred from homology"/>
<evidence type="ECO:0000256" key="4">
    <source>
        <dbReference type="SAM" id="MobiDB-lite"/>
    </source>
</evidence>
<dbReference type="Proteomes" id="UP001606305">
    <property type="component" value="Unassembled WGS sequence"/>
</dbReference>
<comment type="similarity">
    <text evidence="1 2">Belongs to the outer membrane factor (OMF) (TC 1.B.17) family.</text>
</comment>
<dbReference type="Gene3D" id="2.20.200.10">
    <property type="entry name" value="Outer membrane efflux proteins (OEP)"/>
    <property type="match status" value="1"/>
</dbReference>
<dbReference type="NCBIfam" id="TIGR01845">
    <property type="entry name" value="outer_NodT"/>
    <property type="match status" value="1"/>
</dbReference>
<dbReference type="Gene3D" id="1.20.1600.10">
    <property type="entry name" value="Outer membrane efflux proteins (OEP)"/>
    <property type="match status" value="1"/>
</dbReference>
<evidence type="ECO:0000256" key="1">
    <source>
        <dbReference type="ARBA" id="ARBA00007613"/>
    </source>
</evidence>
<keyword evidence="2" id="KW-1134">Transmembrane beta strand</keyword>
<dbReference type="EMBL" id="JBIGIA010000003">
    <property type="protein sequence ID" value="MFG6456310.1"/>
    <property type="molecule type" value="Genomic_DNA"/>
</dbReference>
<protein>
    <submittedName>
        <fullName evidence="5">Efflux transporter outer membrane subunit</fullName>
    </submittedName>
</protein>
<keyword evidence="2" id="KW-0564">Palmitate</keyword>
<keyword evidence="2" id="KW-0812">Transmembrane</keyword>
<reference evidence="5 6" key="1">
    <citation type="submission" date="2024-09" db="EMBL/GenBank/DDBJ databases">
        <title>Novel species of the genus Pelomonas and Roseateles isolated from streams.</title>
        <authorList>
            <person name="Lu H."/>
        </authorList>
    </citation>
    <scope>NUCLEOTIDE SEQUENCE [LARGE SCALE GENOMIC DNA]</scope>
    <source>
        <strain evidence="5 6">BYS96W</strain>
    </source>
</reference>
<dbReference type="PROSITE" id="PS51257">
    <property type="entry name" value="PROKAR_LIPOPROTEIN"/>
    <property type="match status" value="1"/>
</dbReference>
<feature type="compositionally biased region" description="Polar residues" evidence="4">
    <location>
        <begin position="455"/>
        <end position="470"/>
    </location>
</feature>
<name>A0ABW7G2Z7_9BURK</name>
<keyword evidence="2" id="KW-0472">Membrane</keyword>
<keyword evidence="3" id="KW-0175">Coiled coil</keyword>
<comment type="subcellular location">
    <subcellularLocation>
        <location evidence="2">Cell membrane</location>
        <topology evidence="2">Lipid-anchor</topology>
    </subcellularLocation>
</comment>
<sequence length="470" mass="50536">MNRTLPTALVAAMLAGCAPLTPHPTPAHDLPPHYAGAPSQPAATPPAWGDYFTDPALQAVIRQALANNRDRALALARLDEAQALAGVQASQRRPQVALDAQAQRSRVPADLSITRRPLLGEQFQLGLGLASWELDLWGRLARLDDAAREAWLASDSAAQAVTLSLVQQVAQTWLQLAELDERLRLARRTLDSREESLRIFKRRVELGATSRLALTQVQLLQTQAAALVSQLQQQREAQWQALSLLVGGTPASAEPRLAELPPLQAGLPADLLRQRPDLIAAEHQLLAADANIEAARAAYLPRISLTAAFGSASAELSGLLKPGSSAWSLTPDVALPLLDGGRREQNLAVQQARRRQALLSYERAVQQALRDVNDALSARQHLAEQLAIADQTLATQADRAHLAQRRYDTGAADFLQVLDAQRDLLAAEQQQVQVRRALLASQASLYAALGGGPLPSSTTTAQPALLGSQP</sequence>